<dbReference type="AlphaFoldDB" id="A0A844WBP6"/>
<keyword evidence="7" id="KW-1185">Reference proteome</keyword>
<dbReference type="Gene3D" id="1.10.357.10">
    <property type="entry name" value="Tetracycline Repressor, domain 2"/>
    <property type="match status" value="1"/>
</dbReference>
<dbReference type="PROSITE" id="PS50977">
    <property type="entry name" value="HTH_TETR_2"/>
    <property type="match status" value="1"/>
</dbReference>
<sequence length="222" mass="24305">MAENRWTSELHWRRAGQQTRSERTQAALMDAAEELLMEKGAEATSIADIARRAGFSVGSVYHHFRDKRALLLALFNRMTESYAALTRQASDPAMWEGARIRDLFRGYLEVTLSLSRDHGAAKAAVSAAVADQPELAVHYAEIQGETRRALLGLVLARRDEIGHAAPEAAAGFAIDQLAAMLRARLDPVQKVSALRDMDDAAFVDEALQMVSDYLRLAPAGAG</sequence>
<evidence type="ECO:0000256" key="4">
    <source>
        <dbReference type="PROSITE-ProRule" id="PRU00335"/>
    </source>
</evidence>
<dbReference type="EMBL" id="WNXQ01000005">
    <property type="protein sequence ID" value="MWB78623.1"/>
    <property type="molecule type" value="Genomic_DNA"/>
</dbReference>
<keyword evidence="2 4" id="KW-0238">DNA-binding</keyword>
<protein>
    <submittedName>
        <fullName evidence="6">TetR family transcriptional regulator</fullName>
    </submittedName>
</protein>
<evidence type="ECO:0000256" key="2">
    <source>
        <dbReference type="ARBA" id="ARBA00023125"/>
    </source>
</evidence>
<comment type="caution">
    <text evidence="6">The sequence shown here is derived from an EMBL/GenBank/DDBJ whole genome shotgun (WGS) entry which is preliminary data.</text>
</comment>
<keyword evidence="3" id="KW-0804">Transcription</keyword>
<dbReference type="Pfam" id="PF00440">
    <property type="entry name" value="TetR_N"/>
    <property type="match status" value="1"/>
</dbReference>
<dbReference type="InterPro" id="IPR050109">
    <property type="entry name" value="HTH-type_TetR-like_transc_reg"/>
</dbReference>
<reference evidence="6 7" key="1">
    <citation type="submission" date="2019-11" db="EMBL/GenBank/DDBJ databases">
        <title>Pseudooceanicola pacifica sp. nov., isolated from deep-sea sediment of the Pacific Ocean.</title>
        <authorList>
            <person name="Lyu L."/>
        </authorList>
    </citation>
    <scope>NUCLEOTIDE SEQUENCE [LARGE SCALE GENOMIC DNA]</scope>
    <source>
        <strain evidence="6 7">216_PA32_1</strain>
    </source>
</reference>
<feature type="domain" description="HTH tetR-type" evidence="5">
    <location>
        <begin position="22"/>
        <end position="82"/>
    </location>
</feature>
<evidence type="ECO:0000259" key="5">
    <source>
        <dbReference type="PROSITE" id="PS50977"/>
    </source>
</evidence>
<evidence type="ECO:0000256" key="1">
    <source>
        <dbReference type="ARBA" id="ARBA00023015"/>
    </source>
</evidence>
<dbReference type="PANTHER" id="PTHR30055">
    <property type="entry name" value="HTH-TYPE TRANSCRIPTIONAL REGULATOR RUTR"/>
    <property type="match status" value="1"/>
</dbReference>
<organism evidence="6 7">
    <name type="scientific">Pseudooceanicola pacificus</name>
    <dbReference type="NCBI Taxonomy" id="2676438"/>
    <lineage>
        <taxon>Bacteria</taxon>
        <taxon>Pseudomonadati</taxon>
        <taxon>Pseudomonadota</taxon>
        <taxon>Alphaproteobacteria</taxon>
        <taxon>Rhodobacterales</taxon>
        <taxon>Paracoccaceae</taxon>
        <taxon>Pseudooceanicola</taxon>
    </lineage>
</organism>
<dbReference type="GO" id="GO:0000976">
    <property type="term" value="F:transcription cis-regulatory region binding"/>
    <property type="evidence" value="ECO:0007669"/>
    <property type="project" value="TreeGrafter"/>
</dbReference>
<dbReference type="RefSeq" id="WP_160382835.1">
    <property type="nucleotide sequence ID" value="NZ_WNXQ01000005.1"/>
</dbReference>
<dbReference type="InterPro" id="IPR001647">
    <property type="entry name" value="HTH_TetR"/>
</dbReference>
<dbReference type="SUPFAM" id="SSF46689">
    <property type="entry name" value="Homeodomain-like"/>
    <property type="match status" value="1"/>
</dbReference>
<keyword evidence="1" id="KW-0805">Transcription regulation</keyword>
<name>A0A844WBP6_9RHOB</name>
<evidence type="ECO:0000256" key="3">
    <source>
        <dbReference type="ARBA" id="ARBA00023163"/>
    </source>
</evidence>
<dbReference type="Proteomes" id="UP000443843">
    <property type="component" value="Unassembled WGS sequence"/>
</dbReference>
<accession>A0A844WBP6</accession>
<dbReference type="InterPro" id="IPR009057">
    <property type="entry name" value="Homeodomain-like_sf"/>
</dbReference>
<evidence type="ECO:0000313" key="6">
    <source>
        <dbReference type="EMBL" id="MWB78623.1"/>
    </source>
</evidence>
<dbReference type="PRINTS" id="PR00455">
    <property type="entry name" value="HTHTETR"/>
</dbReference>
<dbReference type="PANTHER" id="PTHR30055:SF234">
    <property type="entry name" value="HTH-TYPE TRANSCRIPTIONAL REGULATOR BETI"/>
    <property type="match status" value="1"/>
</dbReference>
<gene>
    <name evidence="6" type="ORF">GLS40_11340</name>
</gene>
<evidence type="ECO:0000313" key="7">
    <source>
        <dbReference type="Proteomes" id="UP000443843"/>
    </source>
</evidence>
<feature type="DNA-binding region" description="H-T-H motif" evidence="4">
    <location>
        <begin position="45"/>
        <end position="64"/>
    </location>
</feature>
<dbReference type="GO" id="GO:0003700">
    <property type="term" value="F:DNA-binding transcription factor activity"/>
    <property type="evidence" value="ECO:0007669"/>
    <property type="project" value="TreeGrafter"/>
</dbReference>
<proteinExistence type="predicted"/>